<comment type="similarity">
    <text evidence="1">Belongs to the UPF0065 (bug) family.</text>
</comment>
<accession>A0A2R4XH22</accession>
<evidence type="ECO:0000313" key="3">
    <source>
        <dbReference type="EMBL" id="AWB33009.1"/>
    </source>
</evidence>
<proteinExistence type="inferred from homology"/>
<dbReference type="Pfam" id="PF03401">
    <property type="entry name" value="TctC"/>
    <property type="match status" value="1"/>
</dbReference>
<dbReference type="CDD" id="cd13578">
    <property type="entry name" value="PBP2_Bug27"/>
    <property type="match status" value="1"/>
</dbReference>
<name>A0A2R4XH22_9BURK</name>
<dbReference type="InterPro" id="IPR005064">
    <property type="entry name" value="BUG"/>
</dbReference>
<reference evidence="3 4" key="1">
    <citation type="submission" date="2018-04" db="EMBL/GenBank/DDBJ databases">
        <title>Bordetella sp. HZ20 isolated from seawater.</title>
        <authorList>
            <person name="Sun C."/>
        </authorList>
    </citation>
    <scope>NUCLEOTIDE SEQUENCE [LARGE SCALE GENOMIC DNA]</scope>
    <source>
        <strain evidence="3 4">HZ20</strain>
    </source>
</reference>
<dbReference type="SUPFAM" id="SSF53850">
    <property type="entry name" value="Periplasmic binding protein-like II"/>
    <property type="match status" value="1"/>
</dbReference>
<protein>
    <submittedName>
        <fullName evidence="3">LacI family transcriptional regulator</fullName>
    </submittedName>
</protein>
<organism evidence="3 4">
    <name type="scientific">Orrella marina</name>
    <dbReference type="NCBI Taxonomy" id="2163011"/>
    <lineage>
        <taxon>Bacteria</taxon>
        <taxon>Pseudomonadati</taxon>
        <taxon>Pseudomonadota</taxon>
        <taxon>Betaproteobacteria</taxon>
        <taxon>Burkholderiales</taxon>
        <taxon>Alcaligenaceae</taxon>
        <taxon>Orrella</taxon>
    </lineage>
</organism>
<dbReference type="OrthoDB" id="8678477at2"/>
<keyword evidence="4" id="KW-1185">Reference proteome</keyword>
<dbReference type="PANTHER" id="PTHR42928:SF5">
    <property type="entry name" value="BLR1237 PROTEIN"/>
    <property type="match status" value="1"/>
</dbReference>
<keyword evidence="2" id="KW-0732">Signal</keyword>
<dbReference type="KEGG" id="boz:DBV39_03950"/>
<dbReference type="PANTHER" id="PTHR42928">
    <property type="entry name" value="TRICARBOXYLATE-BINDING PROTEIN"/>
    <property type="match status" value="1"/>
</dbReference>
<feature type="signal peptide" evidence="2">
    <location>
        <begin position="1"/>
        <end position="27"/>
    </location>
</feature>
<dbReference type="Gene3D" id="3.40.190.10">
    <property type="entry name" value="Periplasmic binding protein-like II"/>
    <property type="match status" value="1"/>
</dbReference>
<dbReference type="Proteomes" id="UP000244571">
    <property type="component" value="Chromosome"/>
</dbReference>
<dbReference type="RefSeq" id="WP_108620439.1">
    <property type="nucleotide sequence ID" value="NZ_CP028901.1"/>
</dbReference>
<evidence type="ECO:0000256" key="1">
    <source>
        <dbReference type="ARBA" id="ARBA00006987"/>
    </source>
</evidence>
<dbReference type="Gene3D" id="3.40.190.150">
    <property type="entry name" value="Bordetella uptake gene, domain 1"/>
    <property type="match status" value="1"/>
</dbReference>
<evidence type="ECO:0000256" key="2">
    <source>
        <dbReference type="SAM" id="SignalP"/>
    </source>
</evidence>
<sequence>MKSTISSTLIKGILFSCALFSSASVVAENYPTQPVRIIVPYSPGGGTDTLARLFAQKLGQQWNSPVIVENLPGANTNIGSTQAAQAAADGYTLLVGTPANVFNPALYKEMPYDFKSDFEAVALLGNVPNVLLIHPSVPANNLAEFVAYAKANPGKLNYASAGIGSPQHFSSELFKLAAGVDIVHVPYKGGGPATNDLIGGHVDMMISSAVLALPHVQGGKVRALAVASPTQLATAPDIPTAAQAGVEGFEASTWFGLMAPRGTSKEIIEKINTGVVSAMSDPEVNAKLDALGTEPNNMTPEQFQNFVDTEFTMWSRVVKEAGITAN</sequence>
<dbReference type="EMBL" id="CP028901">
    <property type="protein sequence ID" value="AWB33009.1"/>
    <property type="molecule type" value="Genomic_DNA"/>
</dbReference>
<evidence type="ECO:0000313" key="4">
    <source>
        <dbReference type="Proteomes" id="UP000244571"/>
    </source>
</evidence>
<feature type="chain" id="PRO_5015311853" evidence="2">
    <location>
        <begin position="28"/>
        <end position="326"/>
    </location>
</feature>
<gene>
    <name evidence="3" type="ORF">DBV39_03950</name>
</gene>
<dbReference type="PIRSF" id="PIRSF017082">
    <property type="entry name" value="YflP"/>
    <property type="match status" value="1"/>
</dbReference>
<dbReference type="InterPro" id="IPR042100">
    <property type="entry name" value="Bug_dom1"/>
</dbReference>
<dbReference type="AlphaFoldDB" id="A0A2R4XH22"/>